<dbReference type="AlphaFoldDB" id="A0A7R9ADX5"/>
<dbReference type="InterPro" id="IPR036397">
    <property type="entry name" value="RNaseH_sf"/>
</dbReference>
<dbReference type="SUPFAM" id="SSF52540">
    <property type="entry name" value="P-loop containing nucleoside triphosphate hydrolases"/>
    <property type="match status" value="1"/>
</dbReference>
<comment type="similarity">
    <text evidence="1">Belongs to the TRAFAC class TrmE-Era-EngA-EngB-Septin-like GTPase superfamily. AIG1/Toc34/Toc159-like paraseptin GTPase family. IAN subfamily.</text>
</comment>
<dbReference type="GO" id="GO:0005525">
    <property type="term" value="F:GTP binding"/>
    <property type="evidence" value="ECO:0007669"/>
    <property type="project" value="InterPro"/>
</dbReference>
<dbReference type="EMBL" id="LR903935">
    <property type="protein sequence ID" value="CAD7252429.1"/>
    <property type="molecule type" value="Genomic_DNA"/>
</dbReference>
<sequence>MKPQALKKDSLEQQTQWSPAQCFIEKSKCIQKGKPSLYQIQYQEVSRDEESRTARFKLAWEFEPIGMEEKVIILLGATGAGKTTLVNAIVNHYYGVKWEDPYRLVLIPDNENKMKSKAHSQTSWITAYTLTWLNGCREPYNLIIVDTPGFGDTSGLIGDKSITTQLQKFFSNSQPEGPDFLHGIGFVLQASNARLTPTEKYIFDSILSAFGKDAVNSIYLMITFADSKAPPVLQAVNEGNLHHEAYFRFNNSALYTSNDRNSEDYRFDEMFWKLGATSFNDFFLKFRQSKSVSLQLSKEVLKERGALEAIIQGIQNRIQEVVSILKQPFFSESRLPNGHMPRSPDLLSGAATVSRSQSVMAWAGICAMGTSPLVFMEKGMKNNVVVYQGRILRAVLDPWARDHFAKNEWTLQENWTPAHGAKTTMENPGDGHLVLKTHQISP</sequence>
<dbReference type="OrthoDB" id="2386367at2759"/>
<evidence type="ECO:0000313" key="4">
    <source>
        <dbReference type="EMBL" id="CAD7252429.1"/>
    </source>
</evidence>
<name>A0A7R9ADX5_9CRUS</name>
<dbReference type="Pfam" id="PF04548">
    <property type="entry name" value="AIG1"/>
    <property type="match status" value="1"/>
</dbReference>
<evidence type="ECO:0000256" key="2">
    <source>
        <dbReference type="ARBA" id="ARBA00022741"/>
    </source>
</evidence>
<dbReference type="InterPro" id="IPR027417">
    <property type="entry name" value="P-loop_NTPase"/>
</dbReference>
<gene>
    <name evidence="4" type="ORF">DSTB1V02_LOCUS12187</name>
</gene>
<reference evidence="4" key="1">
    <citation type="submission" date="2020-11" db="EMBL/GenBank/DDBJ databases">
        <authorList>
            <person name="Tran Van P."/>
        </authorList>
    </citation>
    <scope>NUCLEOTIDE SEQUENCE</scope>
</reference>
<organism evidence="4">
    <name type="scientific">Darwinula stevensoni</name>
    <dbReference type="NCBI Taxonomy" id="69355"/>
    <lineage>
        <taxon>Eukaryota</taxon>
        <taxon>Metazoa</taxon>
        <taxon>Ecdysozoa</taxon>
        <taxon>Arthropoda</taxon>
        <taxon>Crustacea</taxon>
        <taxon>Oligostraca</taxon>
        <taxon>Ostracoda</taxon>
        <taxon>Podocopa</taxon>
        <taxon>Podocopida</taxon>
        <taxon>Darwinulocopina</taxon>
        <taxon>Darwinuloidea</taxon>
        <taxon>Darwinulidae</taxon>
        <taxon>Darwinula</taxon>
    </lineage>
</organism>
<dbReference type="InterPro" id="IPR006703">
    <property type="entry name" value="G_AIG1"/>
</dbReference>
<dbReference type="PANTHER" id="PTHR32046:SF14">
    <property type="match status" value="1"/>
</dbReference>
<dbReference type="GO" id="GO:0003676">
    <property type="term" value="F:nucleic acid binding"/>
    <property type="evidence" value="ECO:0007669"/>
    <property type="project" value="InterPro"/>
</dbReference>
<proteinExistence type="inferred from homology"/>
<dbReference type="Gene3D" id="3.40.50.300">
    <property type="entry name" value="P-loop containing nucleotide triphosphate hydrolases"/>
    <property type="match status" value="1"/>
</dbReference>
<dbReference type="Gene3D" id="3.30.420.10">
    <property type="entry name" value="Ribonuclease H-like superfamily/Ribonuclease H"/>
    <property type="match status" value="1"/>
</dbReference>
<dbReference type="Proteomes" id="UP000677054">
    <property type="component" value="Unassembled WGS sequence"/>
</dbReference>
<evidence type="ECO:0000313" key="5">
    <source>
        <dbReference type="Proteomes" id="UP000677054"/>
    </source>
</evidence>
<dbReference type="EMBL" id="CAJPEV010004418">
    <property type="protein sequence ID" value="CAG0901755.1"/>
    <property type="molecule type" value="Genomic_DNA"/>
</dbReference>
<dbReference type="PANTHER" id="PTHR32046">
    <property type="entry name" value="G DOMAIN-CONTAINING PROTEIN"/>
    <property type="match status" value="1"/>
</dbReference>
<feature type="domain" description="AIG1-type G" evidence="3">
    <location>
        <begin position="72"/>
        <end position="228"/>
    </location>
</feature>
<dbReference type="CDD" id="cd00882">
    <property type="entry name" value="Ras_like_GTPase"/>
    <property type="match status" value="1"/>
</dbReference>
<keyword evidence="5" id="KW-1185">Reference proteome</keyword>
<evidence type="ECO:0000259" key="3">
    <source>
        <dbReference type="Pfam" id="PF04548"/>
    </source>
</evidence>
<protein>
    <recommendedName>
        <fullName evidence="3">AIG1-type G domain-containing protein</fullName>
    </recommendedName>
</protein>
<evidence type="ECO:0000256" key="1">
    <source>
        <dbReference type="ARBA" id="ARBA00008535"/>
    </source>
</evidence>
<accession>A0A7R9ADX5</accession>
<keyword evidence="2" id="KW-0547">Nucleotide-binding</keyword>